<name>A0A556QKF8_9BACT</name>
<keyword evidence="1" id="KW-0812">Transmembrane</keyword>
<gene>
    <name evidence="2" type="ORF">FPL22_13490</name>
</gene>
<dbReference type="AlphaFoldDB" id="A0A556QKF8"/>
<dbReference type="RefSeq" id="WP_144230932.1">
    <property type="nucleotide sequence ID" value="NZ_CBCRVV010000011.1"/>
</dbReference>
<keyword evidence="1" id="KW-1133">Transmembrane helix</keyword>
<accession>A0A556QKF8</accession>
<feature type="transmembrane region" description="Helical" evidence="1">
    <location>
        <begin position="170"/>
        <end position="191"/>
    </location>
</feature>
<evidence type="ECO:0008006" key="4">
    <source>
        <dbReference type="Google" id="ProtNLM"/>
    </source>
</evidence>
<keyword evidence="3" id="KW-1185">Reference proteome</keyword>
<evidence type="ECO:0000256" key="1">
    <source>
        <dbReference type="SAM" id="Phobius"/>
    </source>
</evidence>
<feature type="transmembrane region" description="Helical" evidence="1">
    <location>
        <begin position="212"/>
        <end position="232"/>
    </location>
</feature>
<protein>
    <recommendedName>
        <fullName evidence="4">Prenyltransferase</fullName>
    </recommendedName>
</protein>
<keyword evidence="1" id="KW-0472">Membrane</keyword>
<feature type="transmembrane region" description="Helical" evidence="1">
    <location>
        <begin position="145"/>
        <end position="164"/>
    </location>
</feature>
<sequence length="284" mass="31901">MPQSRTSRRPPWWQWPSTLSLDAPFVAVLWQALFARKLDVHLDWHDPVLIGLAVWIIYAADRWIEGWRLDPNTVQTRRHEFYIRNRWPVFWVGIAAIIATTVIALGRLDEREFKAGFILLIPTVLYLFSHQLVHRHHPLRLPKEIVIAVIFAIGCALAPAVLAPEKITSLIIPVTLFGLLCFSNCALIASWEKEVDTLHGQTSLALQLKGRWTLIHALPWLLLIAGLLSAVLNSDPTHPGALCTAASGLLLGLLDLAQPRIGRETARALVDFTLITPVVLFFIP</sequence>
<dbReference type="OrthoDB" id="188122at2"/>
<feature type="transmembrane region" description="Helical" evidence="1">
    <location>
        <begin position="113"/>
        <end position="133"/>
    </location>
</feature>
<reference evidence="2 3" key="1">
    <citation type="submission" date="2019-07" db="EMBL/GenBank/DDBJ databases">
        <title>Description of 53C-WASEF.</title>
        <authorList>
            <person name="Pitt A."/>
            <person name="Hahn M.W."/>
        </authorList>
    </citation>
    <scope>NUCLEOTIDE SEQUENCE [LARGE SCALE GENOMIC DNA]</scope>
    <source>
        <strain evidence="2 3">53C-WASEF</strain>
    </source>
</reference>
<proteinExistence type="predicted"/>
<organism evidence="2 3">
    <name type="scientific">Rariglobus hedericola</name>
    <dbReference type="NCBI Taxonomy" id="2597822"/>
    <lineage>
        <taxon>Bacteria</taxon>
        <taxon>Pseudomonadati</taxon>
        <taxon>Verrucomicrobiota</taxon>
        <taxon>Opitutia</taxon>
        <taxon>Opitutales</taxon>
        <taxon>Opitutaceae</taxon>
        <taxon>Rariglobus</taxon>
    </lineage>
</organism>
<evidence type="ECO:0000313" key="2">
    <source>
        <dbReference type="EMBL" id="TSJ77111.1"/>
    </source>
</evidence>
<dbReference type="EMBL" id="VMBG01000002">
    <property type="protein sequence ID" value="TSJ77111.1"/>
    <property type="molecule type" value="Genomic_DNA"/>
</dbReference>
<evidence type="ECO:0000313" key="3">
    <source>
        <dbReference type="Proteomes" id="UP000315648"/>
    </source>
</evidence>
<dbReference type="Proteomes" id="UP000315648">
    <property type="component" value="Unassembled WGS sequence"/>
</dbReference>
<feature type="transmembrane region" description="Helical" evidence="1">
    <location>
        <begin position="87"/>
        <end position="107"/>
    </location>
</feature>
<comment type="caution">
    <text evidence="2">The sequence shown here is derived from an EMBL/GenBank/DDBJ whole genome shotgun (WGS) entry which is preliminary data.</text>
</comment>